<feature type="region of interest" description="Disordered" evidence="1">
    <location>
        <begin position="147"/>
        <end position="182"/>
    </location>
</feature>
<gene>
    <name evidence="2" type="ORF">EVOR1521_LOCUS850</name>
</gene>
<dbReference type="AlphaFoldDB" id="A0AA36HKH1"/>
<feature type="region of interest" description="Disordered" evidence="1">
    <location>
        <begin position="1"/>
        <end position="74"/>
    </location>
</feature>
<feature type="compositionally biased region" description="Basic residues" evidence="1">
    <location>
        <begin position="172"/>
        <end position="181"/>
    </location>
</feature>
<evidence type="ECO:0000313" key="2">
    <source>
        <dbReference type="EMBL" id="CAJ1370225.1"/>
    </source>
</evidence>
<feature type="compositionally biased region" description="Basic and acidic residues" evidence="1">
    <location>
        <begin position="32"/>
        <end position="74"/>
    </location>
</feature>
<dbReference type="EMBL" id="CAUJNA010000004">
    <property type="protein sequence ID" value="CAJ1370225.1"/>
    <property type="molecule type" value="Genomic_DNA"/>
</dbReference>
<protein>
    <submittedName>
        <fullName evidence="2">Uncharacterized protein</fullName>
    </submittedName>
</protein>
<reference evidence="2" key="1">
    <citation type="submission" date="2023-08" db="EMBL/GenBank/DDBJ databases">
        <authorList>
            <person name="Chen Y."/>
            <person name="Shah S."/>
            <person name="Dougan E. K."/>
            <person name="Thang M."/>
            <person name="Chan C."/>
        </authorList>
    </citation>
    <scope>NUCLEOTIDE SEQUENCE</scope>
</reference>
<name>A0AA36HKH1_9DINO</name>
<sequence length="468" mass="51600">MHEWHSRPGPPHPTAASTAPSSGATRAPRARARSERLMPGRKRPAEQPESEPGKSKPRFEACEDPAHNGAHEELRKCRKDGLVRCENCRQGQKKLLTAVGSRGLDLAAHFRARRAKRGVEVVASSPEVDLEDQPDEAFAIDPAGPLRLEEAPTDVPSSSASPMSDSSNNTPPKKRGKKRSLPTKEKQGVCLHIGCDVCRRWYVVDRLLFEHWKDAKFTCCMIGETCSRKETHTALVSVKAPGALSRMGRPCSLPESRPQVLPPGCWDLWRPSSALSSASPRIFAAPMALAERRQEAQDLLFEAFQHDTSQSTIRELLGSAIQKGRTQRTAPKTWLVWQESQPASSSQPGELLSAAVLAWQRYTSVGPRALQGGMVLEYIAVRPGAGGKAYWLVLAAEEVALLMGQSELFSACDLNQGGQAFNGRARPALDAHLRWGFQDTDMKEWRDRRLEGYAEGCDVRYMVKVLGQ</sequence>
<evidence type="ECO:0000313" key="3">
    <source>
        <dbReference type="Proteomes" id="UP001178507"/>
    </source>
</evidence>
<proteinExistence type="predicted"/>
<comment type="caution">
    <text evidence="2">The sequence shown here is derived from an EMBL/GenBank/DDBJ whole genome shotgun (WGS) entry which is preliminary data.</text>
</comment>
<dbReference type="Proteomes" id="UP001178507">
    <property type="component" value="Unassembled WGS sequence"/>
</dbReference>
<keyword evidence="3" id="KW-1185">Reference proteome</keyword>
<feature type="compositionally biased region" description="Low complexity" evidence="1">
    <location>
        <begin position="14"/>
        <end position="27"/>
    </location>
</feature>
<organism evidence="2 3">
    <name type="scientific">Effrenium voratum</name>
    <dbReference type="NCBI Taxonomy" id="2562239"/>
    <lineage>
        <taxon>Eukaryota</taxon>
        <taxon>Sar</taxon>
        <taxon>Alveolata</taxon>
        <taxon>Dinophyceae</taxon>
        <taxon>Suessiales</taxon>
        <taxon>Symbiodiniaceae</taxon>
        <taxon>Effrenium</taxon>
    </lineage>
</organism>
<accession>A0AA36HKH1</accession>
<feature type="compositionally biased region" description="Low complexity" evidence="1">
    <location>
        <begin position="157"/>
        <end position="167"/>
    </location>
</feature>
<evidence type="ECO:0000256" key="1">
    <source>
        <dbReference type="SAM" id="MobiDB-lite"/>
    </source>
</evidence>